<evidence type="ECO:0000313" key="4">
    <source>
        <dbReference type="Proteomes" id="UP000269221"/>
    </source>
</evidence>
<keyword evidence="4" id="KW-1185">Reference proteome</keyword>
<evidence type="ECO:0000259" key="2">
    <source>
        <dbReference type="PROSITE" id="PS51793"/>
    </source>
</evidence>
<evidence type="ECO:0000313" key="3">
    <source>
        <dbReference type="EMBL" id="RMB90410.1"/>
    </source>
</evidence>
<feature type="domain" description="Mis18" evidence="2">
    <location>
        <begin position="37"/>
        <end position="105"/>
    </location>
</feature>
<dbReference type="InterPro" id="IPR034752">
    <property type="entry name" value="Mis18"/>
</dbReference>
<comment type="caution">
    <text evidence="3">The sequence shown here is derived from an EMBL/GenBank/DDBJ whole genome shotgun (WGS) entry which is preliminary data.</text>
</comment>
<proteinExistence type="predicted"/>
<dbReference type="Proteomes" id="UP000269221">
    <property type="component" value="Unassembled WGS sequence"/>
</dbReference>
<name>A0A3M0IRD7_HIRRU</name>
<reference evidence="3 4" key="1">
    <citation type="submission" date="2018-07" db="EMBL/GenBank/DDBJ databases">
        <title>A high quality draft genome assembly of the barn swallow (H. rustica rustica).</title>
        <authorList>
            <person name="Formenti G."/>
            <person name="Chiara M."/>
            <person name="Poveda L."/>
            <person name="Francoijs K.-J."/>
            <person name="Bonisoli-Alquati A."/>
            <person name="Canova L."/>
            <person name="Gianfranceschi L."/>
            <person name="Horner D.S."/>
            <person name="Saino N."/>
        </authorList>
    </citation>
    <scope>NUCLEOTIDE SEQUENCE [LARGE SCALE GENOMIC DNA]</scope>
    <source>
        <strain evidence="3">Chelidonia</strain>
        <tissue evidence="3">Blood</tissue>
    </source>
</reference>
<feature type="region of interest" description="Disordered" evidence="1">
    <location>
        <begin position="1"/>
        <end position="32"/>
    </location>
</feature>
<protein>
    <recommendedName>
        <fullName evidence="2">Mis18 domain-containing protein</fullName>
    </recommendedName>
</protein>
<gene>
    <name evidence="3" type="ORF">DUI87_33151</name>
</gene>
<sequence length="105" mass="11430">MALCPEPERSLSLLEPGGGGAEQQQQRERRADAAPMPVVFLCAGCRRPLGNTSSWAFSVEESGRILLRRSLEKQGLVHEEPLCLESQGVSQEVLQRGAGKKGESR</sequence>
<organism evidence="3 4">
    <name type="scientific">Hirundo rustica rustica</name>
    <dbReference type="NCBI Taxonomy" id="333673"/>
    <lineage>
        <taxon>Eukaryota</taxon>
        <taxon>Metazoa</taxon>
        <taxon>Chordata</taxon>
        <taxon>Craniata</taxon>
        <taxon>Vertebrata</taxon>
        <taxon>Euteleostomi</taxon>
        <taxon>Archelosauria</taxon>
        <taxon>Archosauria</taxon>
        <taxon>Dinosauria</taxon>
        <taxon>Saurischia</taxon>
        <taxon>Theropoda</taxon>
        <taxon>Coelurosauria</taxon>
        <taxon>Aves</taxon>
        <taxon>Neognathae</taxon>
        <taxon>Neoaves</taxon>
        <taxon>Telluraves</taxon>
        <taxon>Australaves</taxon>
        <taxon>Passeriformes</taxon>
        <taxon>Sylvioidea</taxon>
        <taxon>Hirundinidae</taxon>
        <taxon>Hirundo</taxon>
    </lineage>
</organism>
<evidence type="ECO:0000256" key="1">
    <source>
        <dbReference type="SAM" id="MobiDB-lite"/>
    </source>
</evidence>
<dbReference type="STRING" id="333673.A0A3M0IRD7"/>
<dbReference type="EMBL" id="QRBI01000250">
    <property type="protein sequence ID" value="RMB90410.1"/>
    <property type="molecule type" value="Genomic_DNA"/>
</dbReference>
<dbReference type="PROSITE" id="PS51793">
    <property type="entry name" value="MIS18"/>
    <property type="match status" value="1"/>
</dbReference>
<accession>A0A3M0IRD7</accession>
<dbReference type="OrthoDB" id="74210at2759"/>
<dbReference type="AlphaFoldDB" id="A0A3M0IRD7"/>